<organism evidence="4 5">
    <name type="scientific">Adineta steineri</name>
    <dbReference type="NCBI Taxonomy" id="433720"/>
    <lineage>
        <taxon>Eukaryota</taxon>
        <taxon>Metazoa</taxon>
        <taxon>Spiralia</taxon>
        <taxon>Gnathifera</taxon>
        <taxon>Rotifera</taxon>
        <taxon>Eurotatoria</taxon>
        <taxon>Bdelloidea</taxon>
        <taxon>Adinetida</taxon>
        <taxon>Adinetidae</taxon>
        <taxon>Adineta</taxon>
    </lineage>
</organism>
<evidence type="ECO:0000259" key="2">
    <source>
        <dbReference type="PROSITE" id="PS50010"/>
    </source>
</evidence>
<proteinExistence type="predicted"/>
<feature type="compositionally biased region" description="Low complexity" evidence="1">
    <location>
        <begin position="1445"/>
        <end position="1459"/>
    </location>
</feature>
<feature type="region of interest" description="Disordered" evidence="1">
    <location>
        <begin position="451"/>
        <end position="478"/>
    </location>
</feature>
<keyword evidence="5" id="KW-1185">Reference proteome</keyword>
<dbReference type="InterPro" id="IPR011993">
    <property type="entry name" value="PH-like_dom_sf"/>
</dbReference>
<feature type="region of interest" description="Disordered" evidence="1">
    <location>
        <begin position="381"/>
        <end position="401"/>
    </location>
</feature>
<feature type="compositionally biased region" description="Low complexity" evidence="1">
    <location>
        <begin position="414"/>
        <end position="429"/>
    </location>
</feature>
<feature type="region of interest" description="Disordered" evidence="1">
    <location>
        <begin position="1894"/>
        <end position="1914"/>
    </location>
</feature>
<feature type="compositionally biased region" description="Low complexity" evidence="1">
    <location>
        <begin position="1401"/>
        <end position="1427"/>
    </location>
</feature>
<dbReference type="GO" id="GO:0030424">
    <property type="term" value="C:axon"/>
    <property type="evidence" value="ECO:0007669"/>
    <property type="project" value="TreeGrafter"/>
</dbReference>
<dbReference type="GO" id="GO:0007266">
    <property type="term" value="P:Rho protein signal transduction"/>
    <property type="evidence" value="ECO:0007669"/>
    <property type="project" value="TreeGrafter"/>
</dbReference>
<feature type="compositionally biased region" description="Polar residues" evidence="1">
    <location>
        <begin position="1766"/>
        <end position="1777"/>
    </location>
</feature>
<comment type="caution">
    <text evidence="4">The sequence shown here is derived from an EMBL/GenBank/DDBJ whole genome shotgun (WGS) entry which is preliminary data.</text>
</comment>
<feature type="region of interest" description="Disordered" evidence="1">
    <location>
        <begin position="46"/>
        <end position="67"/>
    </location>
</feature>
<dbReference type="GO" id="GO:0005886">
    <property type="term" value="C:plasma membrane"/>
    <property type="evidence" value="ECO:0007669"/>
    <property type="project" value="TreeGrafter"/>
</dbReference>
<dbReference type="Gene3D" id="1.20.900.10">
    <property type="entry name" value="Dbl homology (DH) domain"/>
    <property type="match status" value="1"/>
</dbReference>
<dbReference type="CDD" id="cd00160">
    <property type="entry name" value="RhoGEF"/>
    <property type="match status" value="1"/>
</dbReference>
<feature type="region of interest" description="Disordered" evidence="1">
    <location>
        <begin position="140"/>
        <end position="177"/>
    </location>
</feature>
<feature type="compositionally biased region" description="Polar residues" evidence="1">
    <location>
        <begin position="1679"/>
        <end position="1691"/>
    </location>
</feature>
<feature type="compositionally biased region" description="Acidic residues" evidence="1">
    <location>
        <begin position="451"/>
        <end position="464"/>
    </location>
</feature>
<feature type="compositionally biased region" description="Low complexity" evidence="1">
    <location>
        <begin position="1669"/>
        <end position="1678"/>
    </location>
</feature>
<dbReference type="Proteomes" id="UP000663877">
    <property type="component" value="Unassembled WGS sequence"/>
</dbReference>
<feature type="region of interest" description="Disordered" evidence="1">
    <location>
        <begin position="1766"/>
        <end position="1792"/>
    </location>
</feature>
<dbReference type="InterPro" id="IPR040181">
    <property type="entry name" value="PKHG5/7"/>
</dbReference>
<feature type="region of interest" description="Disordered" evidence="1">
    <location>
        <begin position="1669"/>
        <end position="1701"/>
    </location>
</feature>
<dbReference type="GO" id="GO:0030139">
    <property type="term" value="C:endocytic vesicle"/>
    <property type="evidence" value="ECO:0007669"/>
    <property type="project" value="TreeGrafter"/>
</dbReference>
<dbReference type="PROSITE" id="PS50010">
    <property type="entry name" value="DH_2"/>
    <property type="match status" value="1"/>
</dbReference>
<evidence type="ECO:0000256" key="1">
    <source>
        <dbReference type="SAM" id="MobiDB-lite"/>
    </source>
</evidence>
<feature type="region of interest" description="Disordered" evidence="1">
    <location>
        <begin position="1440"/>
        <end position="1520"/>
    </location>
</feature>
<feature type="compositionally biased region" description="Basic and acidic residues" evidence="1">
    <location>
        <begin position="1460"/>
        <end position="1488"/>
    </location>
</feature>
<dbReference type="PANTHER" id="PTHR13217">
    <property type="entry name" value="PLECKSTRIN HOMOLOGY DOMAIN-CONTAINING FAMILY G MEMBER 7"/>
    <property type="match status" value="1"/>
</dbReference>
<feature type="domain" description="DH" evidence="2">
    <location>
        <begin position="991"/>
        <end position="1185"/>
    </location>
</feature>
<dbReference type="EMBL" id="CAJNOI010000018">
    <property type="protein sequence ID" value="CAF0825028.1"/>
    <property type="molecule type" value="Genomic_DNA"/>
</dbReference>
<dbReference type="SUPFAM" id="SSF50729">
    <property type="entry name" value="PH domain-like"/>
    <property type="match status" value="1"/>
</dbReference>
<dbReference type="Pfam" id="PF00621">
    <property type="entry name" value="RhoGEF"/>
    <property type="match status" value="1"/>
</dbReference>
<dbReference type="Gene3D" id="2.30.29.30">
    <property type="entry name" value="Pleckstrin-homology domain (PH domain)/Phosphotyrosine-binding domain (PTB)"/>
    <property type="match status" value="1"/>
</dbReference>
<feature type="region of interest" description="Disordered" evidence="1">
    <location>
        <begin position="1841"/>
        <end position="1872"/>
    </location>
</feature>
<feature type="region of interest" description="Disordered" evidence="1">
    <location>
        <begin position="1398"/>
        <end position="1427"/>
    </location>
</feature>
<dbReference type="PANTHER" id="PTHR13217:SF11">
    <property type="entry name" value="PLECKSTRIN HOMOLOGY DOMAIN-CONTAINING FAMILY G MEMBER 5"/>
    <property type="match status" value="1"/>
</dbReference>
<dbReference type="InterPro" id="IPR000219">
    <property type="entry name" value="DH_dom"/>
</dbReference>
<feature type="compositionally biased region" description="Low complexity" evidence="1">
    <location>
        <begin position="1497"/>
        <end position="1520"/>
    </location>
</feature>
<dbReference type="InterPro" id="IPR035899">
    <property type="entry name" value="DBL_dom_sf"/>
</dbReference>
<protein>
    <recommendedName>
        <fullName evidence="2">DH domain-containing protein</fullName>
    </recommendedName>
</protein>
<dbReference type="GO" id="GO:0043542">
    <property type="term" value="P:endothelial cell migration"/>
    <property type="evidence" value="ECO:0007669"/>
    <property type="project" value="TreeGrafter"/>
</dbReference>
<feature type="compositionally biased region" description="Low complexity" evidence="1">
    <location>
        <begin position="51"/>
        <end position="60"/>
    </location>
</feature>
<evidence type="ECO:0000313" key="4">
    <source>
        <dbReference type="EMBL" id="CAF1018134.1"/>
    </source>
</evidence>
<dbReference type="Proteomes" id="UP000663832">
    <property type="component" value="Unassembled WGS sequence"/>
</dbReference>
<sequence length="1945" mass="218822">MTSSNKVRRYLQHHKQQYTESHNNHQSAADLLIIDPITVTNMRKFRGRTHQQQQQQQSSSTTVTIPQICVNNEDDINKSDDDDADDDINGHVAILDEFDQVLENELKRASVLRTSSLKQNESNSQIDIPTNQQRSFSFALSPSTNLDNKKQEQEEEADDNYDESIHTQSLSSKPTKLPATIKASLSKETFSRLLHSLAFRSGNHSSSKTTMTMTDSSTQHHPCLACQNYPNLDLLPKHRKRPSIFGVLVSKLNTTSSIATSTINENNSNRCSVCKRRISKSIFYSTISTNNNIDENKQQHLSPPPQPIQNFSSASLTSSKILQDHGQILLRTKRRRSLPSLFHSLFDFDHHDKHQIDDNKHIQHRPSFSSILTSTLFDSITREQQQQPPPQQQQQQQQSIAIIKQTSSTSYSSISLSESDYSEENSNNKSFRKQSITYDDSSQFQVRIDSDENDADKDEFDNDNSLDKDDLNTMNSDESTYEFNNNQLLHPPEEKTRSLLVNVFRTRRSNITLNSNETNMAGKQFSVSVINLATSSVSSNSNNSNSMTNNDATLINLLDQRKHALSEENLPTTDGTYIYFTNVNGQNFRERLKYSGISENTTLREILLKLFEKYHLSIETCNICLRSAPTLPLSLDQPVKHLLLDDLVVTGVTSAGSHTPLVSPLRRLSICRQLSDVLKYRRKSCCSNSSDHLPYIPSPSPTSTTTTNSASSTFTFVWNCALTEVDSPPGSSSNEDLHVLPVQHQLRTRKNGLSDDPNIINTKEITGSMVAACLLKQKSVSCDDVAFLSSSGDEQTICASGPSSATSAAIAYKAKHNEKEHGLSSCSHMNNRALAKTSAGKERNDKRNSTGSAVLITTSKSTSATTKRLSNQCMVSDNDDVISNNSNYNQEFKSGYLQQQHVKSSKTTRSGLFTSSIFTRDANDSNNERPESNLAFVRRKCDEWLAHGLPKLAQLQTHQLQIDERDLKIEKEWQPFLNEQAKSFMSESIKLQQEAIYEMLSTEVSYIRQILTMTDIFMTSVMILKSHQRDGLLNDIDMDKLFSNIQEVLKANLSFWKDILLPIKLKLEQTGCAMNPSDFKNGFLKFDIYFQSYLHYVLDQKTSAEYFKQKFAKDDLFQYLITWIEANFTNRLSFPDLTIKPLQRLTQYKLLLEAIQKRTHDNQQRNDLQEMIQKVATFVNRVNSKLHSQEQEERVRQISDRIGPYENVSAPPEITSILQEYYRDSFSHRLDLLRDMPLFVRGYRRQIIQQGPMKMKDAKNSQDVYCYLFTDIFLITKGGKRAGTINSSSLTSSSLTSISNDGQFNRGAPTAANKILKSPIRIDRMDVREYDRRGNSNEPNTASFVAIVFSEYNLIECGYLFQTNLSKQWIENIRSTKTNFQLLMEESKMKLQNAHNHTLINSSSSSSTTTTNSNSNASTIHQSLPSLSSTSETLLDLSTVKHNSDNSSNDEPINNNSNESIRRSSKVESDVFKIVEQARRNSRTDHKNYGRYFTADGTGTHGTNPSSSSSINPSTTKSTPSTAIIKRMSWNNEPMKTNDSPTIPNNDLSNTNSFRSVHSSSGVSSTGSFLFSADEESLTTTTTSSSIPPIMSSITNKNDDLTDELDEFDGKSSSSTVIGTDDYEHSSNTILPHEQIISIPVNSLDLMNSDIIDNINSPHLVSRLSSSSTNTITSSNELPSSVNTHISSPETSLRRTPFASVKKRNQTHTHYRSGFGQQHQAFRRPRVFDENELRASTHTIVYDSSKASNNNNSSAAIPIRRTIASSSDDNNTMVSSLGGSGNESDYDNNHSVNDYSNIPKYLPTLSTRPIKIPVNDLNQSDELTRTDDLLLGDQNEIVLTNDSTMNHNDNDDRNNYKETHVDLSDDDDDNDTTTIQSTMTNNNQQSDSNITSLTNPLSNHRISTKTTDNTSSNVQEYRKDPLAARKLFDIRSHLLLNTTLDATEV</sequence>
<evidence type="ECO:0000313" key="5">
    <source>
        <dbReference type="Proteomes" id="UP000663832"/>
    </source>
</evidence>
<feature type="compositionally biased region" description="Basic and acidic residues" evidence="1">
    <location>
        <begin position="1848"/>
        <end position="1863"/>
    </location>
</feature>
<dbReference type="EMBL" id="CAJNOM010000087">
    <property type="protein sequence ID" value="CAF1018134.1"/>
    <property type="molecule type" value="Genomic_DNA"/>
</dbReference>
<dbReference type="SMART" id="SM00325">
    <property type="entry name" value="RhoGEF"/>
    <property type="match status" value="1"/>
</dbReference>
<gene>
    <name evidence="3" type="ORF">BJG266_LOCUS6477</name>
    <name evidence="4" type="ORF">QVE165_LOCUS15844</name>
</gene>
<evidence type="ECO:0000313" key="3">
    <source>
        <dbReference type="EMBL" id="CAF0825028.1"/>
    </source>
</evidence>
<feature type="region of interest" description="Disordered" evidence="1">
    <location>
        <begin position="414"/>
        <end position="436"/>
    </location>
</feature>
<dbReference type="SUPFAM" id="SSF48065">
    <property type="entry name" value="DBL homology domain (DH-domain)"/>
    <property type="match status" value="1"/>
</dbReference>
<dbReference type="GO" id="GO:0005085">
    <property type="term" value="F:guanyl-nucleotide exchange factor activity"/>
    <property type="evidence" value="ECO:0007669"/>
    <property type="project" value="InterPro"/>
</dbReference>
<feature type="compositionally biased region" description="Acidic residues" evidence="1">
    <location>
        <begin position="153"/>
        <end position="162"/>
    </location>
</feature>
<accession>A0A814I0X1</accession>
<reference evidence="4" key="1">
    <citation type="submission" date="2021-02" db="EMBL/GenBank/DDBJ databases">
        <authorList>
            <person name="Nowell W R."/>
        </authorList>
    </citation>
    <scope>NUCLEOTIDE SEQUENCE</scope>
</reference>
<dbReference type="OrthoDB" id="660555at2759"/>
<name>A0A814I0X1_9BILA</name>